<dbReference type="Proteomes" id="UP000254720">
    <property type="component" value="Unassembled WGS sequence"/>
</dbReference>
<dbReference type="GO" id="GO:0004016">
    <property type="term" value="F:adenylate cyclase activity"/>
    <property type="evidence" value="ECO:0007669"/>
    <property type="project" value="UniProtKB-ARBA"/>
</dbReference>
<evidence type="ECO:0000256" key="4">
    <source>
        <dbReference type="ARBA" id="ARBA00022692"/>
    </source>
</evidence>
<evidence type="ECO:0000256" key="3">
    <source>
        <dbReference type="ARBA" id="ARBA00022475"/>
    </source>
</evidence>
<evidence type="ECO:0000259" key="8">
    <source>
        <dbReference type="PROSITE" id="PS50125"/>
    </source>
</evidence>
<organism evidence="9 10">
    <name type="scientific">Aquicella lusitana</name>
    <dbReference type="NCBI Taxonomy" id="254246"/>
    <lineage>
        <taxon>Bacteria</taxon>
        <taxon>Pseudomonadati</taxon>
        <taxon>Pseudomonadota</taxon>
        <taxon>Gammaproteobacteria</taxon>
        <taxon>Legionellales</taxon>
        <taxon>Coxiellaceae</taxon>
        <taxon>Aquicella</taxon>
    </lineage>
</organism>
<feature type="transmembrane region" description="Helical" evidence="7">
    <location>
        <begin position="359"/>
        <end position="380"/>
    </location>
</feature>
<keyword evidence="5 7" id="KW-1133">Transmembrane helix</keyword>
<dbReference type="InterPro" id="IPR050697">
    <property type="entry name" value="Adenylyl/Guanylyl_Cyclase_3/4"/>
</dbReference>
<dbReference type="RefSeq" id="WP_170131853.1">
    <property type="nucleotide sequence ID" value="NZ_LR699114.1"/>
</dbReference>
<feature type="transmembrane region" description="Helical" evidence="7">
    <location>
        <begin position="412"/>
        <end position="436"/>
    </location>
</feature>
<dbReference type="InterPro" id="IPR029787">
    <property type="entry name" value="Nucleotide_cyclase"/>
</dbReference>
<protein>
    <submittedName>
        <fullName evidence="9">Adenylate cyclase</fullName>
    </submittedName>
</protein>
<keyword evidence="6 7" id="KW-0472">Membrane</keyword>
<evidence type="ECO:0000313" key="9">
    <source>
        <dbReference type="EMBL" id="RDI41302.1"/>
    </source>
</evidence>
<keyword evidence="4 7" id="KW-0812">Transmembrane</keyword>
<dbReference type="Gene3D" id="3.30.70.1230">
    <property type="entry name" value="Nucleotide cyclase"/>
    <property type="match status" value="1"/>
</dbReference>
<dbReference type="FunFam" id="3.30.70.1230:FF:000016">
    <property type="entry name" value="Adenylate/guanylate cyclase domain-containing protein"/>
    <property type="match status" value="1"/>
</dbReference>
<comment type="caution">
    <text evidence="9">The sequence shown here is derived from an EMBL/GenBank/DDBJ whole genome shotgun (WGS) entry which is preliminary data.</text>
</comment>
<dbReference type="SMART" id="SM01080">
    <property type="entry name" value="CHASE2"/>
    <property type="match status" value="1"/>
</dbReference>
<dbReference type="AlphaFoldDB" id="A0A370GBV4"/>
<dbReference type="SUPFAM" id="SSF55073">
    <property type="entry name" value="Nucleotide cyclase"/>
    <property type="match status" value="1"/>
</dbReference>
<dbReference type="InterPro" id="IPR007890">
    <property type="entry name" value="CHASE2"/>
</dbReference>
<comment type="similarity">
    <text evidence="2">Belongs to the adenylyl cyclase class-3 family.</text>
</comment>
<dbReference type="InterPro" id="IPR001054">
    <property type="entry name" value="A/G_cyclase"/>
</dbReference>
<evidence type="ECO:0000313" key="10">
    <source>
        <dbReference type="Proteomes" id="UP000254720"/>
    </source>
</evidence>
<sequence length="733" mass="82736">MSKRIPIFLGLILVAIAIWLLITPTRFVRLFIERLDNLGYDLQLRMRILTEKITPVSPVAIIDIDDKSLKAIGRWPWPRSKLAELTDRLKEEGAAVIAFDILFSEKEINIAKALLDTLSKKNMANTALESILRKSEPLFDEDSIFAKSLAENPTVLPIGFLPRPETQNQLPKPLLTLTPEESRELHIIKALGYISNIPILQQAAKGAGFINIFADSDGIIRHAPLLIQYKGGVYPALSLQAVLVFLGENIQLVTPTYGHTKELEGIVFGTRMIPTDDKGQVLIPFIGKSYTFSYYSAIDVLNRNIPKNALLGKILFVGTSATGLGDLVATAVQNPFPGVEIQATLVNGMLEDSFSYKPAWTFGANFVITVLFGLIAAFMFPYFGPRILALLIILVPPSLLLLNNWIWHQTGYILSFLLPIFLIFAIAILNIIYGYLFETRRRERLKEMFGQYVPEKHIDEMLKTTGNYGLHGEDREMSVLFADIRNFTTISEGMSAAELVDMLNTFFTPMTEIIFKHRGTIDKYVGDLIMAFWGAPLKDKNHARHALESAIDMQTKLITLQPMLAERKWPEIKIGIGINSGLMSVGDMGSRFRRNYTVLGDAVNLASRVESLTKFYGVNIIVTENTEQHQSRFVFRLLDRVRVKGKKSGVAIYEVICKKTELTTEQAIELASYHKALEHYFAQRWDEAEALLTQLQQTHAETKIYRIYLDRIKEFKAHPLPPDWDGVYVHATK</sequence>
<keyword evidence="10" id="KW-1185">Reference proteome</keyword>
<comment type="subcellular location">
    <subcellularLocation>
        <location evidence="1">Cell envelope</location>
    </subcellularLocation>
</comment>
<evidence type="ECO:0000256" key="1">
    <source>
        <dbReference type="ARBA" id="ARBA00004196"/>
    </source>
</evidence>
<evidence type="ECO:0000256" key="6">
    <source>
        <dbReference type="ARBA" id="ARBA00023136"/>
    </source>
</evidence>
<accession>A0A370GBV4</accession>
<dbReference type="PROSITE" id="PS50125">
    <property type="entry name" value="GUANYLATE_CYCLASE_2"/>
    <property type="match status" value="1"/>
</dbReference>
<dbReference type="CDD" id="cd07302">
    <property type="entry name" value="CHD"/>
    <property type="match status" value="1"/>
</dbReference>
<dbReference type="GO" id="GO:0006171">
    <property type="term" value="P:cAMP biosynthetic process"/>
    <property type="evidence" value="ECO:0007669"/>
    <property type="project" value="TreeGrafter"/>
</dbReference>
<dbReference type="Pfam" id="PF00211">
    <property type="entry name" value="Guanylate_cyc"/>
    <property type="match status" value="1"/>
</dbReference>
<dbReference type="Pfam" id="PF05226">
    <property type="entry name" value="CHASE2"/>
    <property type="match status" value="1"/>
</dbReference>
<keyword evidence="3" id="KW-1003">Cell membrane</keyword>
<proteinExistence type="inferred from homology"/>
<dbReference type="EMBL" id="QQAX01000020">
    <property type="protein sequence ID" value="RDI41302.1"/>
    <property type="molecule type" value="Genomic_DNA"/>
</dbReference>
<dbReference type="PANTHER" id="PTHR43081:SF1">
    <property type="entry name" value="ADENYLATE CYCLASE, TERMINAL-DIFFERENTIATION SPECIFIC"/>
    <property type="match status" value="1"/>
</dbReference>
<name>A0A370GBV4_9COXI</name>
<dbReference type="GO" id="GO:0030313">
    <property type="term" value="C:cell envelope"/>
    <property type="evidence" value="ECO:0007669"/>
    <property type="project" value="UniProtKB-SubCell"/>
</dbReference>
<evidence type="ECO:0000256" key="2">
    <source>
        <dbReference type="ARBA" id="ARBA00005381"/>
    </source>
</evidence>
<dbReference type="PANTHER" id="PTHR43081">
    <property type="entry name" value="ADENYLATE CYCLASE, TERMINAL-DIFFERENTIATION SPECIFIC-RELATED"/>
    <property type="match status" value="1"/>
</dbReference>
<dbReference type="GO" id="GO:0035556">
    <property type="term" value="P:intracellular signal transduction"/>
    <property type="evidence" value="ECO:0007669"/>
    <property type="project" value="InterPro"/>
</dbReference>
<dbReference type="SMART" id="SM00044">
    <property type="entry name" value="CYCc"/>
    <property type="match status" value="1"/>
</dbReference>
<evidence type="ECO:0000256" key="5">
    <source>
        <dbReference type="ARBA" id="ARBA00022989"/>
    </source>
</evidence>
<reference evidence="9 10" key="1">
    <citation type="submission" date="2018-07" db="EMBL/GenBank/DDBJ databases">
        <title>Genomic Encyclopedia of Type Strains, Phase IV (KMG-IV): sequencing the most valuable type-strain genomes for metagenomic binning, comparative biology and taxonomic classification.</title>
        <authorList>
            <person name="Goeker M."/>
        </authorList>
    </citation>
    <scope>NUCLEOTIDE SEQUENCE [LARGE SCALE GENOMIC DNA]</scope>
    <source>
        <strain evidence="9 10">DSM 16500</strain>
    </source>
</reference>
<feature type="domain" description="Guanylate cyclase" evidence="8">
    <location>
        <begin position="478"/>
        <end position="610"/>
    </location>
</feature>
<evidence type="ECO:0000256" key="7">
    <source>
        <dbReference type="SAM" id="Phobius"/>
    </source>
</evidence>
<feature type="transmembrane region" description="Helical" evidence="7">
    <location>
        <begin position="387"/>
        <end position="406"/>
    </location>
</feature>
<gene>
    <name evidence="9" type="ORF">C8D86_1202</name>
</gene>